<name>A0A6B3BT66_9ACTN</name>
<keyword evidence="2" id="KW-0812">Transmembrane</keyword>
<feature type="transmembrane region" description="Helical" evidence="2">
    <location>
        <begin position="84"/>
        <end position="102"/>
    </location>
</feature>
<sequence>MTPSLSRGRPRRAASHIPVRVAHTALGGVIGVMWLVLPGVTADHERYEGYEVPAVAVGSVPAVSDGSEASDVAAPDEESSTGDLVLPLVVAGTAVAVAAYGYGRRRRRTRTRTTPAALPPVARPTTPELDRQARKSLVAADDCVRTSREELGFVAGLLGAETVAPFTEAVRYAEAELSAAFQLRQAYDDNPTDASRSALDEIVARCVDAGRRLDAEAVGFDRLRALEQNLTGALRHAEVRFRDLTGRTGAAEATLADLGERYAPAASLSVAGQVEQAKDRLVFATTGLNRARQSADLGEPDRAVLHLRAAEGAIAQAEVFVDGVDRLASALAAAAQAVLDTLDEVEAAVVEARGRVAEGKRAGVPDGALEGHVRRARAALAAVRKEAAAGPYDPLDALRRVAVVAAPLGTAPDAARVGARLATDAADGFVGTHRGAVGAEARTRLAEARRLLDGDPAEADAFALRARELAERDVRAHGNPYGGRPEHTNGVAGAVLGGILLGDLPDAAAETLTGGTPGSFGGPATRARRGLASPRKNSPGIP</sequence>
<accession>A0A6B3BT66</accession>
<evidence type="ECO:0000313" key="3">
    <source>
        <dbReference type="EMBL" id="NEC87551.1"/>
    </source>
</evidence>
<organism evidence="3">
    <name type="scientific">Streptomyces sp. SID12501</name>
    <dbReference type="NCBI Taxonomy" id="2706042"/>
    <lineage>
        <taxon>Bacteria</taxon>
        <taxon>Bacillati</taxon>
        <taxon>Actinomycetota</taxon>
        <taxon>Actinomycetes</taxon>
        <taxon>Kitasatosporales</taxon>
        <taxon>Streptomycetaceae</taxon>
        <taxon>Streptomyces</taxon>
    </lineage>
</organism>
<proteinExistence type="predicted"/>
<dbReference type="RefSeq" id="WP_164315681.1">
    <property type="nucleotide sequence ID" value="NZ_JAAGLU010000013.1"/>
</dbReference>
<dbReference type="AlphaFoldDB" id="A0A6B3BT66"/>
<gene>
    <name evidence="3" type="ORF">G3I71_17330</name>
</gene>
<feature type="region of interest" description="Disordered" evidence="1">
    <location>
        <begin position="510"/>
        <end position="542"/>
    </location>
</feature>
<evidence type="ECO:0000256" key="1">
    <source>
        <dbReference type="SAM" id="MobiDB-lite"/>
    </source>
</evidence>
<keyword evidence="2" id="KW-1133">Transmembrane helix</keyword>
<dbReference type="EMBL" id="JAAGLU010000013">
    <property type="protein sequence ID" value="NEC87551.1"/>
    <property type="molecule type" value="Genomic_DNA"/>
</dbReference>
<evidence type="ECO:0008006" key="4">
    <source>
        <dbReference type="Google" id="ProtNLM"/>
    </source>
</evidence>
<keyword evidence="2" id="KW-0472">Membrane</keyword>
<reference evidence="3" key="1">
    <citation type="submission" date="2020-01" db="EMBL/GenBank/DDBJ databases">
        <title>Insect and environment-associated Actinomycetes.</title>
        <authorList>
            <person name="Currrie C."/>
            <person name="Chevrette M."/>
            <person name="Carlson C."/>
            <person name="Stubbendieck R."/>
            <person name="Wendt-Pienkowski E."/>
        </authorList>
    </citation>
    <scope>NUCLEOTIDE SEQUENCE</scope>
    <source>
        <strain evidence="3">SID12501</strain>
    </source>
</reference>
<evidence type="ECO:0000256" key="2">
    <source>
        <dbReference type="SAM" id="Phobius"/>
    </source>
</evidence>
<protein>
    <recommendedName>
        <fullName evidence="4">TPM domain-containing protein</fullName>
    </recommendedName>
</protein>
<feature type="transmembrane region" description="Helical" evidence="2">
    <location>
        <begin position="21"/>
        <end position="40"/>
    </location>
</feature>
<feature type="region of interest" description="Disordered" evidence="1">
    <location>
        <begin position="106"/>
        <end position="132"/>
    </location>
</feature>
<comment type="caution">
    <text evidence="3">The sequence shown here is derived from an EMBL/GenBank/DDBJ whole genome shotgun (WGS) entry which is preliminary data.</text>
</comment>